<name>A0A318EM65_9FIRM</name>
<dbReference type="AlphaFoldDB" id="A0A318EM65"/>
<comment type="caution">
    <text evidence="2">The sequence shown here is derived from an EMBL/GenBank/DDBJ whole genome shotgun (WGS) entry which is preliminary data.</text>
</comment>
<evidence type="ECO:0000313" key="2">
    <source>
        <dbReference type="EMBL" id="PXV88378.1"/>
    </source>
</evidence>
<evidence type="ECO:0000259" key="1">
    <source>
        <dbReference type="Pfam" id="PF08346"/>
    </source>
</evidence>
<proteinExistence type="predicted"/>
<accession>A0A318EM65</accession>
<dbReference type="Proteomes" id="UP000247523">
    <property type="component" value="Unassembled WGS sequence"/>
</dbReference>
<sequence length="260" mass="29771">MNQFELINKKGLTPIEITLQIDENGMTTARKLYEFLELAKGQFSRWCNSNILTNSFADENKDYIGFDINVEGNDTKDYKLTADFAKKLAMASKSEKGEQARNYFIKVENKLKDLTKPHCIEDVLIESLQEMKAMKEQFAKHDKEITSVKDRVESIREVVALDTTSWREDTSNILKKIGHSLGGGQIYSQVRAESYELLEKRMGVSLATRLTNKRRRMADEGICKSKRDKLSYVDIIAEDKKLIEGYMAIVKEMAIRYGAA</sequence>
<feature type="domain" description="AntA/AntB antirepressor" evidence="1">
    <location>
        <begin position="29"/>
        <end position="93"/>
    </location>
</feature>
<reference evidence="2 3" key="1">
    <citation type="submission" date="2018-05" db="EMBL/GenBank/DDBJ databases">
        <title>Genomic Encyclopedia of Type Strains, Phase IV (KMG-IV): sequencing the most valuable type-strain genomes for metagenomic binning, comparative biology and taxonomic classification.</title>
        <authorList>
            <person name="Goeker M."/>
        </authorList>
    </citation>
    <scope>NUCLEOTIDE SEQUENCE [LARGE SCALE GENOMIC DNA]</scope>
    <source>
        <strain evidence="2 3">DSM 28816</strain>
    </source>
</reference>
<protein>
    <submittedName>
        <fullName evidence="2">Anti-repressor protein</fullName>
    </submittedName>
</protein>
<dbReference type="RefSeq" id="WP_110291377.1">
    <property type="nucleotide sequence ID" value="NZ_QICS01000008.1"/>
</dbReference>
<dbReference type="EMBL" id="QICS01000008">
    <property type="protein sequence ID" value="PXV88378.1"/>
    <property type="molecule type" value="Genomic_DNA"/>
</dbReference>
<dbReference type="InterPro" id="IPR013557">
    <property type="entry name" value="AntA/B_antirep"/>
</dbReference>
<evidence type="ECO:0000313" key="3">
    <source>
        <dbReference type="Proteomes" id="UP000247523"/>
    </source>
</evidence>
<dbReference type="Pfam" id="PF08346">
    <property type="entry name" value="AntA"/>
    <property type="match status" value="1"/>
</dbReference>
<organism evidence="2 3">
    <name type="scientific">Lachnotalea glycerini</name>
    <dbReference type="NCBI Taxonomy" id="1763509"/>
    <lineage>
        <taxon>Bacteria</taxon>
        <taxon>Bacillati</taxon>
        <taxon>Bacillota</taxon>
        <taxon>Clostridia</taxon>
        <taxon>Lachnospirales</taxon>
        <taxon>Lachnospiraceae</taxon>
        <taxon>Lachnotalea</taxon>
    </lineage>
</organism>
<gene>
    <name evidence="2" type="ORF">C8E03_108105</name>
</gene>